<dbReference type="InterPro" id="IPR031591">
    <property type="entry name" value="CCDC106"/>
</dbReference>
<dbReference type="PANTHER" id="PTHR16477:SF5">
    <property type="entry name" value="COILED-COIL DOMAIN-CONTAINING PROTEIN 106-RELATED"/>
    <property type="match status" value="1"/>
</dbReference>
<feature type="region of interest" description="Disordered" evidence="1">
    <location>
        <begin position="1"/>
        <end position="20"/>
    </location>
</feature>
<evidence type="ECO:0000256" key="1">
    <source>
        <dbReference type="SAM" id="MobiDB-lite"/>
    </source>
</evidence>
<dbReference type="Proteomes" id="UP000515161">
    <property type="component" value="Unplaced"/>
</dbReference>
<dbReference type="RefSeq" id="XP_034083397.1">
    <property type="nucleotide sequence ID" value="XM_034227506.1"/>
</dbReference>
<sequence>MSEHPGTSAEKAQEYEDPSLQTALQEAQQMIYGQNQEIATLREWVNILTEDRNFLRERLKEALALRKERGGELATKIPPGDQPPGQRKEDSDESDLSSSSDSSESESSSESSEDKKPKKKSKSKRKLKRKSDKKKRKHLRVKTPDHSIRRYNMVLEMVKKEGISKAVAYTRLGVDRNTIVYQAPIAEIAFVNPELQEEGQHQKIC</sequence>
<dbReference type="PANTHER" id="PTHR16477">
    <property type="entry name" value="COILED-COIL DOMAIN-CONTAINING PROTEIN 106"/>
    <property type="match status" value="1"/>
</dbReference>
<dbReference type="GeneID" id="117553525"/>
<feature type="compositionally biased region" description="Low complexity" evidence="1">
    <location>
        <begin position="96"/>
        <end position="110"/>
    </location>
</feature>
<feature type="compositionally biased region" description="Basic residues" evidence="1">
    <location>
        <begin position="117"/>
        <end position="141"/>
    </location>
</feature>
<gene>
    <name evidence="3" type="primary">LOC117553525</name>
</gene>
<proteinExistence type="predicted"/>
<dbReference type="InParanoid" id="A0A6P8W750"/>
<evidence type="ECO:0000313" key="2">
    <source>
        <dbReference type="Proteomes" id="UP000515161"/>
    </source>
</evidence>
<reference evidence="3" key="1">
    <citation type="submission" date="2025-08" db="UniProtKB">
        <authorList>
            <consortium name="RefSeq"/>
        </authorList>
    </citation>
    <scope>IDENTIFICATION</scope>
</reference>
<feature type="region of interest" description="Disordered" evidence="1">
    <location>
        <begin position="66"/>
        <end position="143"/>
    </location>
</feature>
<dbReference type="KEGG" id="gacu:117553525"/>
<dbReference type="OrthoDB" id="8853683at2759"/>
<keyword evidence="2" id="KW-1185">Reference proteome</keyword>
<name>A0A6P8W750_GYMAC</name>
<dbReference type="GO" id="GO:0005654">
    <property type="term" value="C:nucleoplasm"/>
    <property type="evidence" value="ECO:0007669"/>
    <property type="project" value="TreeGrafter"/>
</dbReference>
<protein>
    <submittedName>
        <fullName evidence="3">Coiled-coil domain-containing protein 106-like</fullName>
    </submittedName>
</protein>
<accession>A0A6P8W750</accession>
<organism evidence="2 3">
    <name type="scientific">Gymnodraco acuticeps</name>
    <name type="common">Antarctic dragonfish</name>
    <dbReference type="NCBI Taxonomy" id="8218"/>
    <lineage>
        <taxon>Eukaryota</taxon>
        <taxon>Metazoa</taxon>
        <taxon>Chordata</taxon>
        <taxon>Craniata</taxon>
        <taxon>Vertebrata</taxon>
        <taxon>Euteleostomi</taxon>
        <taxon>Actinopterygii</taxon>
        <taxon>Neopterygii</taxon>
        <taxon>Teleostei</taxon>
        <taxon>Neoteleostei</taxon>
        <taxon>Acanthomorphata</taxon>
        <taxon>Eupercaria</taxon>
        <taxon>Perciformes</taxon>
        <taxon>Notothenioidei</taxon>
        <taxon>Bathydraconidae</taxon>
        <taxon>Gymnodraco</taxon>
    </lineage>
</organism>
<evidence type="ECO:0000313" key="3">
    <source>
        <dbReference type="RefSeq" id="XP_034083397.1"/>
    </source>
</evidence>
<dbReference type="Pfam" id="PF15794">
    <property type="entry name" value="CCDC106"/>
    <property type="match status" value="1"/>
</dbReference>
<dbReference type="AlphaFoldDB" id="A0A6P8W750"/>